<organism evidence="2 3">
    <name type="scientific">Sporolactobacillus spathodeae</name>
    <dbReference type="NCBI Taxonomy" id="1465502"/>
    <lineage>
        <taxon>Bacteria</taxon>
        <taxon>Bacillati</taxon>
        <taxon>Bacillota</taxon>
        <taxon>Bacilli</taxon>
        <taxon>Bacillales</taxon>
        <taxon>Sporolactobacillaceae</taxon>
        <taxon>Sporolactobacillus</taxon>
    </lineage>
</organism>
<comment type="caution">
    <text evidence="2">The sequence shown here is derived from an EMBL/GenBank/DDBJ whole genome shotgun (WGS) entry which is preliminary data.</text>
</comment>
<reference evidence="2 3" key="1">
    <citation type="submission" date="2021-01" db="EMBL/GenBank/DDBJ databases">
        <title>Genomic Encyclopedia of Type Strains, Phase IV (KMG-IV): sequencing the most valuable type-strain genomes for metagenomic binning, comparative biology and taxonomic classification.</title>
        <authorList>
            <person name="Goeker M."/>
        </authorList>
    </citation>
    <scope>NUCLEOTIDE SEQUENCE [LARGE SCALE GENOMIC DNA]</scope>
    <source>
        <strain evidence="2 3">DSM 100968</strain>
    </source>
</reference>
<accession>A0ABS2Q626</accession>
<dbReference type="InterPro" id="IPR035924">
    <property type="entry name" value="FlaG-like_sf"/>
</dbReference>
<dbReference type="Pfam" id="PF03646">
    <property type="entry name" value="FlaG"/>
    <property type="match status" value="1"/>
</dbReference>
<keyword evidence="3" id="KW-1185">Reference proteome</keyword>
<evidence type="ECO:0000256" key="1">
    <source>
        <dbReference type="SAM" id="MobiDB-lite"/>
    </source>
</evidence>
<dbReference type="Gene3D" id="3.30.160.170">
    <property type="entry name" value="FlaG-like"/>
    <property type="match status" value="1"/>
</dbReference>
<name>A0ABS2Q626_9BACL</name>
<gene>
    <name evidence="2" type="ORF">JOC27_000673</name>
</gene>
<dbReference type="RefSeq" id="WP_239529466.1">
    <property type="nucleotide sequence ID" value="NZ_CBCRXA010000016.1"/>
</dbReference>
<keyword evidence="2" id="KW-0969">Cilium</keyword>
<protein>
    <submittedName>
        <fullName evidence="2">Flagellar protein FlaG</fullName>
    </submittedName>
</protein>
<evidence type="ECO:0000313" key="3">
    <source>
        <dbReference type="Proteomes" id="UP000823201"/>
    </source>
</evidence>
<evidence type="ECO:0000313" key="2">
    <source>
        <dbReference type="EMBL" id="MBM7657232.1"/>
    </source>
</evidence>
<dbReference type="EMBL" id="JAFBEV010000004">
    <property type="protein sequence ID" value="MBM7657232.1"/>
    <property type="molecule type" value="Genomic_DNA"/>
</dbReference>
<sequence length="125" mass="14226">MIADGSMGVTEQNYQVTTPLSSVQDDLRANTITDHQNSDSNTKNSRVYASFTKKQLDDLVSEANKLLNPQLTEMHYVLHDKLNQYFVQVEDAVTHKIIREIPPKKFMDMYAAIAEKLGLIVNKRV</sequence>
<keyword evidence="2" id="KW-0282">Flagellum</keyword>
<dbReference type="SUPFAM" id="SSF160214">
    <property type="entry name" value="FlaG-like"/>
    <property type="match status" value="1"/>
</dbReference>
<proteinExistence type="predicted"/>
<feature type="region of interest" description="Disordered" evidence="1">
    <location>
        <begin position="25"/>
        <end position="46"/>
    </location>
</feature>
<keyword evidence="2" id="KW-0966">Cell projection</keyword>
<dbReference type="InterPro" id="IPR005186">
    <property type="entry name" value="FlaG"/>
</dbReference>
<dbReference type="PANTHER" id="PTHR37166:SF1">
    <property type="entry name" value="PROTEIN FLAG"/>
    <property type="match status" value="1"/>
</dbReference>
<dbReference type="Proteomes" id="UP000823201">
    <property type="component" value="Unassembled WGS sequence"/>
</dbReference>
<dbReference type="PANTHER" id="PTHR37166">
    <property type="entry name" value="PROTEIN FLAG"/>
    <property type="match status" value="1"/>
</dbReference>